<evidence type="ECO:0000313" key="1">
    <source>
        <dbReference type="EMBL" id="RIA90688.1"/>
    </source>
</evidence>
<name>A0A397SXA5_9GLOM</name>
<accession>A0A397SXA5</accession>
<dbReference type="InterPro" id="IPR046341">
    <property type="entry name" value="SET_dom_sf"/>
</dbReference>
<gene>
    <name evidence="1" type="ORF">C1645_823065</name>
</gene>
<evidence type="ECO:0000313" key="2">
    <source>
        <dbReference type="Proteomes" id="UP000265703"/>
    </source>
</evidence>
<keyword evidence="2" id="KW-1185">Reference proteome</keyword>
<dbReference type="SUPFAM" id="SSF82199">
    <property type="entry name" value="SET domain"/>
    <property type="match status" value="1"/>
</dbReference>
<dbReference type="EMBL" id="QKYT01000174">
    <property type="protein sequence ID" value="RIA90688.1"/>
    <property type="molecule type" value="Genomic_DNA"/>
</dbReference>
<evidence type="ECO:0008006" key="3">
    <source>
        <dbReference type="Google" id="ProtNLM"/>
    </source>
</evidence>
<dbReference type="Proteomes" id="UP000265703">
    <property type="component" value="Unassembled WGS sequence"/>
</dbReference>
<sequence length="108" mass="12323">MINQMNKGKKRLNYYEIEDLVRISVLKIDHFEIDPLGVKHYPELETISTNTITVREVTRLQNIGLTTGIICNCKGNCNSKKCNCKKMGNNCGSQCHGSRHCQNKHEDN</sequence>
<proteinExistence type="predicted"/>
<dbReference type="OrthoDB" id="2318150at2759"/>
<organism evidence="1 2">
    <name type="scientific">Glomus cerebriforme</name>
    <dbReference type="NCBI Taxonomy" id="658196"/>
    <lineage>
        <taxon>Eukaryota</taxon>
        <taxon>Fungi</taxon>
        <taxon>Fungi incertae sedis</taxon>
        <taxon>Mucoromycota</taxon>
        <taxon>Glomeromycotina</taxon>
        <taxon>Glomeromycetes</taxon>
        <taxon>Glomerales</taxon>
        <taxon>Glomeraceae</taxon>
        <taxon>Glomus</taxon>
    </lineage>
</organism>
<dbReference type="AlphaFoldDB" id="A0A397SXA5"/>
<comment type="caution">
    <text evidence="1">The sequence shown here is derived from an EMBL/GenBank/DDBJ whole genome shotgun (WGS) entry which is preliminary data.</text>
</comment>
<reference evidence="1 2" key="1">
    <citation type="submission" date="2018-06" db="EMBL/GenBank/DDBJ databases">
        <title>Comparative genomics reveals the genomic features of Rhizophagus irregularis, R. cerebriforme, R. diaphanum and Gigaspora rosea, and their symbiotic lifestyle signature.</title>
        <authorList>
            <person name="Morin E."/>
            <person name="San Clemente H."/>
            <person name="Chen E.C.H."/>
            <person name="De La Providencia I."/>
            <person name="Hainaut M."/>
            <person name="Kuo A."/>
            <person name="Kohler A."/>
            <person name="Murat C."/>
            <person name="Tang N."/>
            <person name="Roy S."/>
            <person name="Loubradou J."/>
            <person name="Henrissat B."/>
            <person name="Grigoriev I.V."/>
            <person name="Corradi N."/>
            <person name="Roux C."/>
            <person name="Martin F.M."/>
        </authorList>
    </citation>
    <scope>NUCLEOTIDE SEQUENCE [LARGE SCALE GENOMIC DNA]</scope>
    <source>
        <strain evidence="1 2">DAOM 227022</strain>
    </source>
</reference>
<protein>
    <recommendedName>
        <fullName evidence="3">Tesmin/TSO1-like CXC domain-containing protein</fullName>
    </recommendedName>
</protein>
<dbReference type="STRING" id="658196.A0A397SXA5"/>